<name>A0ABM9LVE8_9MYCO</name>
<sequence>MAIRSGRRWWAVIGVGALACAGCCVVVPLLAAAGLAGSGALLVGAGWLEPIGFALVAVGVIGFVASRIRARRPPRQLLTGSLARCVRLRLS</sequence>
<evidence type="ECO:0008006" key="4">
    <source>
        <dbReference type="Google" id="ProtNLM"/>
    </source>
</evidence>
<evidence type="ECO:0000313" key="3">
    <source>
        <dbReference type="Proteomes" id="UP001190465"/>
    </source>
</evidence>
<reference evidence="2 3" key="1">
    <citation type="submission" date="2023-08" db="EMBL/GenBank/DDBJ databases">
        <authorList>
            <person name="Folkvardsen B D."/>
            <person name="Norman A."/>
        </authorList>
    </citation>
    <scope>NUCLEOTIDE SEQUENCE [LARGE SCALE GENOMIC DNA]</scope>
    <source>
        <strain evidence="2 3">Mu0053</strain>
    </source>
</reference>
<feature type="transmembrane region" description="Helical" evidence="1">
    <location>
        <begin position="12"/>
        <end position="35"/>
    </location>
</feature>
<dbReference type="EMBL" id="OY726397">
    <property type="protein sequence ID" value="CAJ1505380.1"/>
    <property type="molecule type" value="Genomic_DNA"/>
</dbReference>
<keyword evidence="1" id="KW-0812">Transmembrane</keyword>
<keyword evidence="1" id="KW-0472">Membrane</keyword>
<dbReference type="PROSITE" id="PS51257">
    <property type="entry name" value="PROKAR_LIPOPROTEIN"/>
    <property type="match status" value="1"/>
</dbReference>
<accession>A0ABM9LVE8</accession>
<organism evidence="2 3">
    <name type="scientific">[Mycobacterium] burgundiense</name>
    <dbReference type="NCBI Taxonomy" id="3064286"/>
    <lineage>
        <taxon>Bacteria</taxon>
        <taxon>Bacillati</taxon>
        <taxon>Actinomycetota</taxon>
        <taxon>Actinomycetes</taxon>
        <taxon>Mycobacteriales</taxon>
        <taxon>Mycobacteriaceae</taxon>
        <taxon>Mycolicibacterium</taxon>
    </lineage>
</organism>
<feature type="transmembrane region" description="Helical" evidence="1">
    <location>
        <begin position="47"/>
        <end position="65"/>
    </location>
</feature>
<dbReference type="Proteomes" id="UP001190465">
    <property type="component" value="Chromosome"/>
</dbReference>
<proteinExistence type="predicted"/>
<protein>
    <recommendedName>
        <fullName evidence="4">Mercuric ion transport protein</fullName>
    </recommendedName>
</protein>
<dbReference type="RefSeq" id="WP_308478361.1">
    <property type="nucleotide sequence ID" value="NZ_OY726397.1"/>
</dbReference>
<evidence type="ECO:0000256" key="1">
    <source>
        <dbReference type="SAM" id="Phobius"/>
    </source>
</evidence>
<keyword evidence="1" id="KW-1133">Transmembrane helix</keyword>
<evidence type="ECO:0000313" key="2">
    <source>
        <dbReference type="EMBL" id="CAJ1505380.1"/>
    </source>
</evidence>
<keyword evidence="3" id="KW-1185">Reference proteome</keyword>
<gene>
    <name evidence="2" type="ORF">MU0053_002921</name>
</gene>